<dbReference type="Gene3D" id="3.30.1150.10">
    <property type="match status" value="1"/>
</dbReference>
<keyword evidence="4" id="KW-0472">Membrane</keyword>
<dbReference type="AlphaFoldDB" id="A0A1U9KPW2"/>
<dbReference type="SUPFAM" id="SSF74653">
    <property type="entry name" value="TolA/TonB C-terminal domain"/>
    <property type="match status" value="1"/>
</dbReference>
<evidence type="ECO:0000259" key="6">
    <source>
        <dbReference type="PROSITE" id="PS52015"/>
    </source>
</evidence>
<protein>
    <submittedName>
        <fullName evidence="7">Energy transducer TonB</fullName>
    </submittedName>
</protein>
<keyword evidence="3" id="KW-1133">Transmembrane helix</keyword>
<evidence type="ECO:0000256" key="5">
    <source>
        <dbReference type="SAM" id="MobiDB-lite"/>
    </source>
</evidence>
<evidence type="ECO:0000256" key="3">
    <source>
        <dbReference type="ARBA" id="ARBA00022989"/>
    </source>
</evidence>
<dbReference type="Proteomes" id="UP000188604">
    <property type="component" value="Chromosome"/>
</dbReference>
<comment type="subcellular location">
    <subcellularLocation>
        <location evidence="1">Membrane</location>
        <topology evidence="1">Single-pass membrane protein</topology>
    </subcellularLocation>
</comment>
<accession>A0A1U9KPW2</accession>
<evidence type="ECO:0000256" key="2">
    <source>
        <dbReference type="ARBA" id="ARBA00022692"/>
    </source>
</evidence>
<name>A0A1U9KPW2_9PROT</name>
<dbReference type="InterPro" id="IPR006260">
    <property type="entry name" value="TonB/TolA_C"/>
</dbReference>
<evidence type="ECO:0000256" key="1">
    <source>
        <dbReference type="ARBA" id="ARBA00004167"/>
    </source>
</evidence>
<dbReference type="PROSITE" id="PS52015">
    <property type="entry name" value="TONB_CTD"/>
    <property type="match status" value="1"/>
</dbReference>
<dbReference type="GO" id="GO:0016020">
    <property type="term" value="C:membrane"/>
    <property type="evidence" value="ECO:0007669"/>
    <property type="project" value="UniProtKB-SubCell"/>
</dbReference>
<feature type="domain" description="TonB C-terminal" evidence="6">
    <location>
        <begin position="288"/>
        <end position="380"/>
    </location>
</feature>
<dbReference type="STRING" id="320497.A0U93_07465"/>
<evidence type="ECO:0000313" key="8">
    <source>
        <dbReference type="Proteomes" id="UP000188604"/>
    </source>
</evidence>
<evidence type="ECO:0000256" key="4">
    <source>
        <dbReference type="ARBA" id="ARBA00023136"/>
    </source>
</evidence>
<keyword evidence="8" id="KW-1185">Reference proteome</keyword>
<evidence type="ECO:0000313" key="7">
    <source>
        <dbReference type="EMBL" id="AQS87803.1"/>
    </source>
</evidence>
<feature type="compositionally biased region" description="Basic residues" evidence="5">
    <location>
        <begin position="213"/>
        <end position="223"/>
    </location>
</feature>
<feature type="region of interest" description="Disordered" evidence="5">
    <location>
        <begin position="1"/>
        <end position="36"/>
    </location>
</feature>
<feature type="compositionally biased region" description="Polar residues" evidence="5">
    <location>
        <begin position="131"/>
        <end position="143"/>
    </location>
</feature>
<dbReference type="InterPro" id="IPR037682">
    <property type="entry name" value="TonB_C"/>
</dbReference>
<feature type="compositionally biased region" description="Pro residues" evidence="5">
    <location>
        <begin position="166"/>
        <end position="181"/>
    </location>
</feature>
<keyword evidence="2" id="KW-0812">Transmembrane</keyword>
<dbReference type="NCBIfam" id="TIGR01352">
    <property type="entry name" value="tonB_Cterm"/>
    <property type="match status" value="1"/>
</dbReference>
<proteinExistence type="predicted"/>
<gene>
    <name evidence="7" type="ORF">A0U93_07465</name>
</gene>
<dbReference type="Pfam" id="PF03544">
    <property type="entry name" value="TonB_C"/>
    <property type="match status" value="1"/>
</dbReference>
<sequence>MIDETPPVGRKPPRREPRLFAPRDRETAVHQPAPGGRERLIGAFVPAFLGYRRLKPTTAGLMKPQVIEDSGIATVLAASVALHAMLLALIALESARHAHGTPQGQQQPQVEMMFDAPPAKSGMAGPHTDNPGGQTNPVPTQNPSAQQRAESEEKESAQSAESRPTPATPTPEAPTAPPIPQAPSAELPAPTPEVSHVTPGTAPSGRNTTAHTHAQHHAAHRSHSSSNNPFANPMNLSFGEAPAPTRQRRGRYGGSGAPIDMSLGPLVTNGQLNAPYTTHNSIRGVSEDYGSEIDRWIRSHMYYPEDAIHNGEDGPSSVHVVLDRSGHVKTVRLTGQSGSYSLDAATTGMFQNAKLPPVPPDMKGDHFDIDLTINYILIRR</sequence>
<feature type="compositionally biased region" description="Basic and acidic residues" evidence="5">
    <location>
        <begin position="14"/>
        <end position="28"/>
    </location>
</feature>
<feature type="region of interest" description="Disordered" evidence="5">
    <location>
        <begin position="116"/>
        <end position="257"/>
    </location>
</feature>
<organism evidence="7 8">
    <name type="scientific">Neoasaia chiangmaiensis</name>
    <dbReference type="NCBI Taxonomy" id="320497"/>
    <lineage>
        <taxon>Bacteria</taxon>
        <taxon>Pseudomonadati</taxon>
        <taxon>Pseudomonadota</taxon>
        <taxon>Alphaproteobacteria</taxon>
        <taxon>Acetobacterales</taxon>
        <taxon>Acetobacteraceae</taxon>
        <taxon>Neoasaia</taxon>
    </lineage>
</organism>
<dbReference type="GO" id="GO:0055085">
    <property type="term" value="P:transmembrane transport"/>
    <property type="evidence" value="ECO:0007669"/>
    <property type="project" value="InterPro"/>
</dbReference>
<reference evidence="7 8" key="1">
    <citation type="submission" date="2016-03" db="EMBL/GenBank/DDBJ databases">
        <title>Acetic acid bacteria sequencing.</title>
        <authorList>
            <person name="Brandt J."/>
            <person name="Jakob F."/>
            <person name="Vogel R.F."/>
        </authorList>
    </citation>
    <scope>NUCLEOTIDE SEQUENCE [LARGE SCALE GENOMIC DNA]</scope>
    <source>
        <strain evidence="7 8">NBRC 101099</strain>
    </source>
</reference>
<dbReference type="KEGG" id="nch:A0U93_07465"/>
<dbReference type="EMBL" id="CP014691">
    <property type="protein sequence ID" value="AQS87803.1"/>
    <property type="molecule type" value="Genomic_DNA"/>
</dbReference>